<dbReference type="InterPro" id="IPR032710">
    <property type="entry name" value="NTF2-like_dom_sf"/>
</dbReference>
<dbReference type="AlphaFoldDB" id="A0AAE2SCD8"/>
<evidence type="ECO:0000259" key="1">
    <source>
        <dbReference type="Pfam" id="PF17775"/>
    </source>
</evidence>
<dbReference type="InterPro" id="IPR048469">
    <property type="entry name" value="YchJ-like_M"/>
</dbReference>
<protein>
    <submittedName>
        <fullName evidence="2">SecC motif-containing protein</fullName>
    </submittedName>
</protein>
<organism evidence="2 3">
    <name type="scientific">Oceaniferula flava</name>
    <dbReference type="NCBI Taxonomy" id="2800421"/>
    <lineage>
        <taxon>Bacteria</taxon>
        <taxon>Pseudomonadati</taxon>
        <taxon>Verrucomicrobiota</taxon>
        <taxon>Verrucomicrobiia</taxon>
        <taxon>Verrucomicrobiales</taxon>
        <taxon>Verrucomicrobiaceae</taxon>
        <taxon>Oceaniferula</taxon>
    </lineage>
</organism>
<dbReference type="SUPFAM" id="SSF54427">
    <property type="entry name" value="NTF2-like"/>
    <property type="match status" value="1"/>
</dbReference>
<name>A0AAE2SCD8_9BACT</name>
<dbReference type="Pfam" id="PF17775">
    <property type="entry name" value="YchJ_M-like"/>
    <property type="match status" value="1"/>
</dbReference>
<dbReference type="EMBL" id="JAENIG010000001">
    <property type="protein sequence ID" value="MBK1853915.1"/>
    <property type="molecule type" value="Genomic_DNA"/>
</dbReference>
<gene>
    <name evidence="2" type="ORF">JIN83_03005</name>
</gene>
<accession>A0AAE2SCD8</accession>
<evidence type="ECO:0000313" key="2">
    <source>
        <dbReference type="EMBL" id="MBK1853915.1"/>
    </source>
</evidence>
<keyword evidence="3" id="KW-1185">Reference proteome</keyword>
<reference evidence="2" key="1">
    <citation type="submission" date="2021-01" db="EMBL/GenBank/DDBJ databases">
        <title>Modified the classification status of verrucomicrobia.</title>
        <authorList>
            <person name="Feng X."/>
        </authorList>
    </citation>
    <scope>NUCLEOTIDE SEQUENCE</scope>
    <source>
        <strain evidence="2">5K15</strain>
    </source>
</reference>
<proteinExistence type="predicted"/>
<comment type="caution">
    <text evidence="2">The sequence shown here is derived from an EMBL/GenBank/DDBJ whole genome shotgun (WGS) entry which is preliminary data.</text>
</comment>
<dbReference type="Gene3D" id="3.10.450.50">
    <property type="match status" value="1"/>
</dbReference>
<evidence type="ECO:0000313" key="3">
    <source>
        <dbReference type="Proteomes" id="UP000634206"/>
    </source>
</evidence>
<sequence>MPLHYRKAKAATAEELMRSRYSAYFFRLSDYIVETTHPDTREPGLKKQLEKKIHNISWQFLTILKTSKGGPSDKTGKVEFLAECYVEGEPHEQHEHSRFKRYKGDWKYLDDKG</sequence>
<feature type="domain" description="YchJ-like middle NTF2-like" evidence="1">
    <location>
        <begin position="12"/>
        <end position="110"/>
    </location>
</feature>
<dbReference type="Proteomes" id="UP000634206">
    <property type="component" value="Unassembled WGS sequence"/>
</dbReference>